<evidence type="ECO:0000256" key="2">
    <source>
        <dbReference type="ARBA" id="ARBA00022714"/>
    </source>
</evidence>
<dbReference type="Pfam" id="PF00848">
    <property type="entry name" value="Ring_hydroxyl_A"/>
    <property type="match status" value="1"/>
</dbReference>
<keyword evidence="2" id="KW-0001">2Fe-2S</keyword>
<dbReference type="InterPro" id="IPR015879">
    <property type="entry name" value="Ring_hydroxy_dOase_asu_C_dom"/>
</dbReference>
<dbReference type="EMBL" id="SRLE01000014">
    <property type="protein sequence ID" value="TGD71332.1"/>
    <property type="molecule type" value="Genomic_DNA"/>
</dbReference>
<dbReference type="GO" id="GO:0005506">
    <property type="term" value="F:iron ion binding"/>
    <property type="evidence" value="ECO:0007669"/>
    <property type="project" value="InterPro"/>
</dbReference>
<dbReference type="Proteomes" id="UP000298050">
    <property type="component" value="Unassembled WGS sequence"/>
</dbReference>
<dbReference type="CDD" id="cd03469">
    <property type="entry name" value="Rieske_RO_Alpha_N"/>
    <property type="match status" value="1"/>
</dbReference>
<keyword evidence="5" id="KW-0408">Iron</keyword>
<sequence>MSEQALDNASNLAPGQARCPNEPTTQEIIARDKVGAPTWVRSESYAYMGSDDVTIDRYVDPAYAQKEFDRLWTRTWQFACREEHIPEVGDYYVYDIGRNSFIVTRTAENEVKAFYNACLHRGTKLRASNTEGCASEFTCPFHGWTWNLDGSLQKATCDWDFPHVKEDEFGLPEAKVELLAGFVFINMDHDAPPLAEYLGDDFLGHLKSWKMENRYIVGHVAKVIPANWKLTMEAFMEAYHVIETHPQVAVSNADANSQYDTYGEHVNRFISSLGVLSPHLRGQYTEQDVLDQFTVGDSSVLSGADRQLKEGETARQRMADMMREMFEKATNSDLSGVSDSELLDCFSYTVFPNTFLFAGISLPMVYRFRPVANDHRKCLYEVFFLRPVPKDGNRPEPAECVMLEEHQSFKEAEGMDPGFGEILDQDTENLLLQQEGLEATAKPGITLGNYQEIRVRHFEATVDKYVADNA</sequence>
<evidence type="ECO:0000256" key="3">
    <source>
        <dbReference type="ARBA" id="ARBA00022723"/>
    </source>
</evidence>
<dbReference type="Pfam" id="PF00355">
    <property type="entry name" value="Rieske"/>
    <property type="match status" value="1"/>
</dbReference>
<evidence type="ECO:0000256" key="1">
    <source>
        <dbReference type="ARBA" id="ARBA00001962"/>
    </source>
</evidence>
<dbReference type="GO" id="GO:0051537">
    <property type="term" value="F:2 iron, 2 sulfur cluster binding"/>
    <property type="evidence" value="ECO:0007669"/>
    <property type="project" value="UniProtKB-KW"/>
</dbReference>
<dbReference type="SUPFAM" id="SSF55961">
    <property type="entry name" value="Bet v1-like"/>
    <property type="match status" value="1"/>
</dbReference>
<dbReference type="PRINTS" id="PR00090">
    <property type="entry name" value="RNGDIOXGNASE"/>
</dbReference>
<evidence type="ECO:0000313" key="10">
    <source>
        <dbReference type="Proteomes" id="UP000298050"/>
    </source>
</evidence>
<dbReference type="CDD" id="cd08882">
    <property type="entry name" value="RHO_alpha_C_MupW-like"/>
    <property type="match status" value="1"/>
</dbReference>
<evidence type="ECO:0000313" key="9">
    <source>
        <dbReference type="EMBL" id="TGD71332.1"/>
    </source>
</evidence>
<dbReference type="Gene3D" id="3.90.380.10">
    <property type="entry name" value="Naphthalene 1,2-dioxygenase Alpha Subunit, Chain A, domain 1"/>
    <property type="match status" value="1"/>
</dbReference>
<dbReference type="InterPro" id="IPR001663">
    <property type="entry name" value="Rng_hydr_dOase-A"/>
</dbReference>
<evidence type="ECO:0000256" key="5">
    <source>
        <dbReference type="ARBA" id="ARBA00023004"/>
    </source>
</evidence>
<feature type="compositionally biased region" description="Polar residues" evidence="7">
    <location>
        <begin position="1"/>
        <end position="13"/>
    </location>
</feature>
<keyword evidence="6" id="KW-0411">Iron-sulfur</keyword>
<comment type="caution">
    <text evidence="9">The sequence shown here is derived from an EMBL/GenBank/DDBJ whole genome shotgun (WGS) entry which is preliminary data.</text>
</comment>
<feature type="region of interest" description="Disordered" evidence="7">
    <location>
        <begin position="1"/>
        <end position="23"/>
    </location>
</feature>
<dbReference type="RefSeq" id="WP_135446224.1">
    <property type="nucleotide sequence ID" value="NZ_SRLE01000014.1"/>
</dbReference>
<dbReference type="AlphaFoldDB" id="A0A4Z0LVI3"/>
<dbReference type="OrthoDB" id="9769355at2"/>
<evidence type="ECO:0000256" key="7">
    <source>
        <dbReference type="SAM" id="MobiDB-lite"/>
    </source>
</evidence>
<dbReference type="SUPFAM" id="SSF50022">
    <property type="entry name" value="ISP domain"/>
    <property type="match status" value="1"/>
</dbReference>
<dbReference type="Gene3D" id="2.102.10.10">
    <property type="entry name" value="Rieske [2Fe-2S] iron-sulphur domain"/>
    <property type="match status" value="1"/>
</dbReference>
<dbReference type="InterPro" id="IPR036922">
    <property type="entry name" value="Rieske_2Fe-2S_sf"/>
</dbReference>
<keyword evidence="10" id="KW-1185">Reference proteome</keyword>
<evidence type="ECO:0000256" key="6">
    <source>
        <dbReference type="ARBA" id="ARBA00023014"/>
    </source>
</evidence>
<keyword evidence="9" id="KW-0223">Dioxygenase</keyword>
<dbReference type="PANTHER" id="PTHR43756">
    <property type="entry name" value="CHOLINE MONOOXYGENASE, CHLOROPLASTIC"/>
    <property type="match status" value="1"/>
</dbReference>
<evidence type="ECO:0000256" key="4">
    <source>
        <dbReference type="ARBA" id="ARBA00023002"/>
    </source>
</evidence>
<gene>
    <name evidence="9" type="ORF">E4634_18850</name>
</gene>
<feature type="domain" description="Rieske" evidence="8">
    <location>
        <begin position="76"/>
        <end position="185"/>
    </location>
</feature>
<dbReference type="InterPro" id="IPR017941">
    <property type="entry name" value="Rieske_2Fe-2S"/>
</dbReference>
<keyword evidence="4" id="KW-0560">Oxidoreductase</keyword>
<comment type="cofactor">
    <cofactor evidence="1">
        <name>Fe cation</name>
        <dbReference type="ChEBI" id="CHEBI:24875"/>
    </cofactor>
</comment>
<dbReference type="GO" id="GO:0051213">
    <property type="term" value="F:dioxygenase activity"/>
    <property type="evidence" value="ECO:0007669"/>
    <property type="project" value="UniProtKB-KW"/>
</dbReference>
<keyword evidence="3" id="KW-0479">Metal-binding</keyword>
<dbReference type="PROSITE" id="PS51296">
    <property type="entry name" value="RIESKE"/>
    <property type="match status" value="1"/>
</dbReference>
<evidence type="ECO:0000259" key="8">
    <source>
        <dbReference type="PROSITE" id="PS51296"/>
    </source>
</evidence>
<dbReference type="PANTHER" id="PTHR43756:SF5">
    <property type="entry name" value="CHOLINE MONOOXYGENASE, CHLOROPLASTIC"/>
    <property type="match status" value="1"/>
</dbReference>
<name>A0A4Z0LVI3_9GAMM</name>
<proteinExistence type="predicted"/>
<organism evidence="9 10">
    <name type="scientific">Mangrovimicrobium sediminis</name>
    <dbReference type="NCBI Taxonomy" id="2562682"/>
    <lineage>
        <taxon>Bacteria</taxon>
        <taxon>Pseudomonadati</taxon>
        <taxon>Pseudomonadota</taxon>
        <taxon>Gammaproteobacteria</taxon>
        <taxon>Cellvibrionales</taxon>
        <taxon>Halieaceae</taxon>
        <taxon>Mangrovimicrobium</taxon>
    </lineage>
</organism>
<accession>A0A4Z0LVI3</accession>
<protein>
    <submittedName>
        <fullName evidence="9">Aromatic ring-hydroxylating dioxygenase subunit alpha</fullName>
    </submittedName>
</protein>
<reference evidence="9 10" key="1">
    <citation type="submission" date="2019-04" db="EMBL/GenBank/DDBJ databases">
        <title>Taxonomy of novel Haliea sp. from mangrove soil of West Coast of India.</title>
        <authorList>
            <person name="Verma A."/>
            <person name="Kumar P."/>
            <person name="Krishnamurthi S."/>
        </authorList>
    </citation>
    <scope>NUCLEOTIDE SEQUENCE [LARGE SCALE GENOMIC DNA]</scope>
    <source>
        <strain evidence="9 10">SAOS-164</strain>
    </source>
</reference>